<evidence type="ECO:0000313" key="5">
    <source>
        <dbReference type="Proteomes" id="UP000887116"/>
    </source>
</evidence>
<gene>
    <name evidence="4" type="primary">So0027</name>
    <name evidence="4" type="ORF">TNCT_309181</name>
    <name evidence="3" type="ORF">TNCT_405101</name>
</gene>
<proteinExistence type="predicted"/>
<dbReference type="AlphaFoldDB" id="A0A8X6INK5"/>
<comment type="caution">
    <text evidence="4">The sequence shown here is derived from an EMBL/GenBank/DDBJ whole genome shotgun (WGS) entry which is preliminary data.</text>
</comment>
<keyword evidence="2" id="KW-1133">Transmembrane helix</keyword>
<dbReference type="EMBL" id="BMAO01016386">
    <property type="protein sequence ID" value="GFR08145.1"/>
    <property type="molecule type" value="Genomic_DNA"/>
</dbReference>
<name>A0A8X6INK5_TRICU</name>
<feature type="region of interest" description="Disordered" evidence="1">
    <location>
        <begin position="43"/>
        <end position="74"/>
    </location>
</feature>
<evidence type="ECO:0000256" key="1">
    <source>
        <dbReference type="SAM" id="MobiDB-lite"/>
    </source>
</evidence>
<evidence type="ECO:0000256" key="2">
    <source>
        <dbReference type="SAM" id="Phobius"/>
    </source>
</evidence>
<keyword evidence="5" id="KW-1185">Reference proteome</keyword>
<feature type="transmembrane region" description="Helical" evidence="2">
    <location>
        <begin position="6"/>
        <end position="25"/>
    </location>
</feature>
<keyword evidence="2" id="KW-0812">Transmembrane</keyword>
<reference evidence="4" key="1">
    <citation type="submission" date="2020-07" db="EMBL/GenBank/DDBJ databases">
        <title>Multicomponent nature underlies the extraordinary mechanical properties of spider dragline silk.</title>
        <authorList>
            <person name="Kono N."/>
            <person name="Nakamura H."/>
            <person name="Mori M."/>
            <person name="Yoshida Y."/>
            <person name="Ohtoshi R."/>
            <person name="Malay A.D."/>
            <person name="Moran D.A.P."/>
            <person name="Tomita M."/>
            <person name="Numata K."/>
            <person name="Arakawa K."/>
        </authorList>
    </citation>
    <scope>NUCLEOTIDE SEQUENCE</scope>
</reference>
<evidence type="ECO:0000313" key="4">
    <source>
        <dbReference type="EMBL" id="GFR08145.1"/>
    </source>
</evidence>
<organism evidence="4 5">
    <name type="scientific">Trichonephila clavata</name>
    <name type="common">Joro spider</name>
    <name type="synonym">Nephila clavata</name>
    <dbReference type="NCBI Taxonomy" id="2740835"/>
    <lineage>
        <taxon>Eukaryota</taxon>
        <taxon>Metazoa</taxon>
        <taxon>Ecdysozoa</taxon>
        <taxon>Arthropoda</taxon>
        <taxon>Chelicerata</taxon>
        <taxon>Arachnida</taxon>
        <taxon>Araneae</taxon>
        <taxon>Araneomorphae</taxon>
        <taxon>Entelegynae</taxon>
        <taxon>Araneoidea</taxon>
        <taxon>Nephilidae</taxon>
        <taxon>Trichonephila</taxon>
    </lineage>
</organism>
<feature type="compositionally biased region" description="Basic and acidic residues" evidence="1">
    <location>
        <begin position="63"/>
        <end position="74"/>
    </location>
</feature>
<feature type="compositionally biased region" description="Basic and acidic residues" evidence="1">
    <location>
        <begin position="43"/>
        <end position="54"/>
    </location>
</feature>
<evidence type="ECO:0000313" key="3">
    <source>
        <dbReference type="EMBL" id="GFR05486.1"/>
    </source>
</evidence>
<dbReference type="EMBL" id="BMAO01025851">
    <property type="protein sequence ID" value="GFR05486.1"/>
    <property type="molecule type" value="Genomic_DNA"/>
</dbReference>
<keyword evidence="2" id="KW-0472">Membrane</keyword>
<dbReference type="OrthoDB" id="6436521at2759"/>
<protein>
    <submittedName>
        <fullName evidence="4">Uncharacterized protein</fullName>
    </submittedName>
</protein>
<dbReference type="Proteomes" id="UP000887116">
    <property type="component" value="Unassembled WGS sequence"/>
</dbReference>
<sequence length="74" mass="8213">MFNLAPFSALAITSACVFSINFIAVKTLKKFIKQRKLAAEAKEAEAKEVAKPEEEIQDVSVEPVKEESKQVSKE</sequence>
<accession>A0A8X6INK5</accession>